<evidence type="ECO:0000256" key="2">
    <source>
        <dbReference type="ARBA" id="ARBA00005236"/>
    </source>
</evidence>
<feature type="transmembrane region" description="Helical" evidence="7">
    <location>
        <begin position="275"/>
        <end position="298"/>
    </location>
</feature>
<reference evidence="10" key="1">
    <citation type="submission" date="2023-03" db="EMBL/GenBank/DDBJ databases">
        <title>Edaphobacter sp.</title>
        <authorList>
            <person name="Huber K.J."/>
            <person name="Papendorf J."/>
            <person name="Pilke C."/>
            <person name="Bunk B."/>
            <person name="Sproeer C."/>
            <person name="Pester M."/>
        </authorList>
    </citation>
    <scope>NUCLEOTIDE SEQUENCE</scope>
    <source>
        <strain evidence="10">DSM 110680</strain>
    </source>
</reference>
<organism evidence="10">
    <name type="scientific">Telmatobacter sp. DSM 110680</name>
    <dbReference type="NCBI Taxonomy" id="3036704"/>
    <lineage>
        <taxon>Bacteria</taxon>
        <taxon>Pseudomonadati</taxon>
        <taxon>Acidobacteriota</taxon>
        <taxon>Terriglobia</taxon>
        <taxon>Terriglobales</taxon>
        <taxon>Acidobacteriaceae</taxon>
        <taxon>Telmatobacter</taxon>
    </lineage>
</organism>
<dbReference type="PANTHER" id="PTHR30489">
    <property type="entry name" value="LIPOPROTEIN-RELEASING SYSTEM TRANSMEMBRANE PROTEIN LOLE"/>
    <property type="match status" value="1"/>
</dbReference>
<feature type="transmembrane region" description="Helical" evidence="7">
    <location>
        <begin position="369"/>
        <end position="394"/>
    </location>
</feature>
<comment type="subcellular location">
    <subcellularLocation>
        <location evidence="1">Cell membrane</location>
        <topology evidence="1">Multi-pass membrane protein</topology>
    </subcellularLocation>
</comment>
<evidence type="ECO:0000313" key="10">
    <source>
        <dbReference type="EMBL" id="XBH18154.1"/>
    </source>
</evidence>
<evidence type="ECO:0000256" key="4">
    <source>
        <dbReference type="ARBA" id="ARBA00022692"/>
    </source>
</evidence>
<dbReference type="EMBL" id="CP121196">
    <property type="protein sequence ID" value="XBH18154.1"/>
    <property type="molecule type" value="Genomic_DNA"/>
</dbReference>
<dbReference type="InterPro" id="IPR003838">
    <property type="entry name" value="ABC3_permease_C"/>
</dbReference>
<dbReference type="InterPro" id="IPR051447">
    <property type="entry name" value="Lipoprotein-release_system"/>
</dbReference>
<evidence type="ECO:0000256" key="3">
    <source>
        <dbReference type="ARBA" id="ARBA00022475"/>
    </source>
</evidence>
<evidence type="ECO:0000259" key="9">
    <source>
        <dbReference type="Pfam" id="PF12704"/>
    </source>
</evidence>
<evidence type="ECO:0000256" key="7">
    <source>
        <dbReference type="SAM" id="Phobius"/>
    </source>
</evidence>
<keyword evidence="6 7" id="KW-0472">Membrane</keyword>
<dbReference type="InterPro" id="IPR025857">
    <property type="entry name" value="MacB_PCD"/>
</dbReference>
<keyword evidence="3" id="KW-1003">Cell membrane</keyword>
<sequence>MSKFLLLAFRNVFRNRRRTLMTLLMVGGGVAGLLLAGGYFAFMTRGLREDTIRAGLGHLQIFTTDHYKRDEVRVLDTGIENWRQVASTVNSAPHVRGVAPRIEFYGMVSNGIKAAGFMGSAVDPDAESSLGFSTQLASGTGRNLSSKSNGDVEALIGAGLAKSMNVKVGDGLTLLAMTSDGALNGVDVQIVGIVKTGIAEMDARFLRITLPAAQRLLQSDRVTNLVVGLDSTDNTDVVYKELAPRLHGLQQEMTLKKWIDLATYYNQVHTMFNGIFLFMGLIVFLMVLMASINTLLMAMLERIREIGTMLAMGTPRSWIVALFMLEATVLGVLGAALGVASGNLLGWLLNISGLHMPPPPGYTINIPFRVLHVPALMIGSSIMVVISLALASILPAIRASRLQIAEALAHV</sequence>
<evidence type="ECO:0000256" key="5">
    <source>
        <dbReference type="ARBA" id="ARBA00022989"/>
    </source>
</evidence>
<feature type="transmembrane region" description="Helical" evidence="7">
    <location>
        <begin position="319"/>
        <end position="349"/>
    </location>
</feature>
<comment type="similarity">
    <text evidence="2">Belongs to the ABC-4 integral membrane protein family. LolC/E subfamily.</text>
</comment>
<protein>
    <submittedName>
        <fullName evidence="10">ABC transporter permease</fullName>
    </submittedName>
</protein>
<feature type="domain" description="ABC3 transporter permease C-terminal" evidence="8">
    <location>
        <begin position="278"/>
        <end position="403"/>
    </location>
</feature>
<dbReference type="AlphaFoldDB" id="A0AAU7DJZ0"/>
<dbReference type="Pfam" id="PF02687">
    <property type="entry name" value="FtsX"/>
    <property type="match status" value="1"/>
</dbReference>
<dbReference type="RefSeq" id="WP_348263377.1">
    <property type="nucleotide sequence ID" value="NZ_CP121196.1"/>
</dbReference>
<evidence type="ECO:0000256" key="1">
    <source>
        <dbReference type="ARBA" id="ARBA00004651"/>
    </source>
</evidence>
<keyword evidence="5 7" id="KW-1133">Transmembrane helix</keyword>
<accession>A0AAU7DJZ0</accession>
<dbReference type="PANTHER" id="PTHR30489:SF0">
    <property type="entry name" value="LIPOPROTEIN-RELEASING SYSTEM TRANSMEMBRANE PROTEIN LOLE"/>
    <property type="match status" value="1"/>
</dbReference>
<dbReference type="Pfam" id="PF12704">
    <property type="entry name" value="MacB_PCD"/>
    <property type="match status" value="1"/>
</dbReference>
<keyword evidence="4 7" id="KW-0812">Transmembrane</keyword>
<dbReference type="GO" id="GO:0098797">
    <property type="term" value="C:plasma membrane protein complex"/>
    <property type="evidence" value="ECO:0007669"/>
    <property type="project" value="TreeGrafter"/>
</dbReference>
<gene>
    <name evidence="10" type="ORF">P8935_02210</name>
</gene>
<name>A0AAU7DJZ0_9BACT</name>
<feature type="transmembrane region" description="Helical" evidence="7">
    <location>
        <begin position="20"/>
        <end position="42"/>
    </location>
</feature>
<feature type="domain" description="MacB-like periplasmic core" evidence="9">
    <location>
        <begin position="19"/>
        <end position="242"/>
    </location>
</feature>
<dbReference type="GO" id="GO:0044874">
    <property type="term" value="P:lipoprotein localization to outer membrane"/>
    <property type="evidence" value="ECO:0007669"/>
    <property type="project" value="TreeGrafter"/>
</dbReference>
<proteinExistence type="inferred from homology"/>
<evidence type="ECO:0000256" key="6">
    <source>
        <dbReference type="ARBA" id="ARBA00023136"/>
    </source>
</evidence>
<evidence type="ECO:0000259" key="8">
    <source>
        <dbReference type="Pfam" id="PF02687"/>
    </source>
</evidence>